<dbReference type="InterPro" id="IPR027417">
    <property type="entry name" value="P-loop_NTPase"/>
</dbReference>
<dbReference type="AlphaFoldDB" id="A0A368NEQ6"/>
<dbReference type="SUPFAM" id="SSF109604">
    <property type="entry name" value="HD-domain/PDEase-like"/>
    <property type="match status" value="1"/>
</dbReference>
<dbReference type="GO" id="GO:0016787">
    <property type="term" value="F:hydrolase activity"/>
    <property type="evidence" value="ECO:0007669"/>
    <property type="project" value="UniProtKB-KW"/>
</dbReference>
<dbReference type="GO" id="GO:0051607">
    <property type="term" value="P:defense response to virus"/>
    <property type="evidence" value="ECO:0007669"/>
    <property type="project" value="UniProtKB-KW"/>
</dbReference>
<dbReference type="GO" id="GO:0046872">
    <property type="term" value="F:metal ion binding"/>
    <property type="evidence" value="ECO:0007669"/>
    <property type="project" value="UniProtKB-KW"/>
</dbReference>
<dbReference type="InterPro" id="IPR006935">
    <property type="entry name" value="Helicase/UvrB_N"/>
</dbReference>
<evidence type="ECO:0000256" key="6">
    <source>
        <dbReference type="ARBA" id="ARBA00022806"/>
    </source>
</evidence>
<dbReference type="CDD" id="cd17930">
    <property type="entry name" value="DEXHc_cas3"/>
    <property type="match status" value="1"/>
</dbReference>
<dbReference type="EMBL" id="QPHM01000001">
    <property type="protein sequence ID" value="RCU47819.1"/>
    <property type="molecule type" value="Genomic_DNA"/>
</dbReference>
<evidence type="ECO:0000256" key="2">
    <source>
        <dbReference type="ARBA" id="ARBA00009046"/>
    </source>
</evidence>
<organism evidence="11 12">
    <name type="scientific">Haloplanus salinus</name>
    <dbReference type="NCBI Taxonomy" id="1126245"/>
    <lineage>
        <taxon>Archaea</taxon>
        <taxon>Methanobacteriati</taxon>
        <taxon>Methanobacteriota</taxon>
        <taxon>Stenosarchaea group</taxon>
        <taxon>Halobacteria</taxon>
        <taxon>Halobacteriales</taxon>
        <taxon>Haloferacaceae</taxon>
        <taxon>Haloplanus</taxon>
    </lineage>
</organism>
<dbReference type="GO" id="GO:0004519">
    <property type="term" value="F:endonuclease activity"/>
    <property type="evidence" value="ECO:0007669"/>
    <property type="project" value="UniProtKB-KW"/>
</dbReference>
<keyword evidence="11" id="KW-0255">Endonuclease</keyword>
<proteinExistence type="inferred from homology"/>
<dbReference type="InterPro" id="IPR014001">
    <property type="entry name" value="Helicase_ATP-bd"/>
</dbReference>
<evidence type="ECO:0000256" key="4">
    <source>
        <dbReference type="ARBA" id="ARBA00022741"/>
    </source>
</evidence>
<dbReference type="PROSITE" id="PS51643">
    <property type="entry name" value="HD_CAS3"/>
    <property type="match status" value="1"/>
</dbReference>
<evidence type="ECO:0000259" key="10">
    <source>
        <dbReference type="PROSITE" id="PS51643"/>
    </source>
</evidence>
<dbReference type="PROSITE" id="PS51192">
    <property type="entry name" value="HELICASE_ATP_BIND_1"/>
    <property type="match status" value="1"/>
</dbReference>
<dbReference type="NCBIfam" id="TIGR01596">
    <property type="entry name" value="cas3_HD"/>
    <property type="match status" value="1"/>
</dbReference>
<dbReference type="Gene3D" id="1.10.3210.30">
    <property type="match status" value="1"/>
</dbReference>
<keyword evidence="12" id="KW-1185">Reference proteome</keyword>
<dbReference type="GO" id="GO:0004386">
    <property type="term" value="F:helicase activity"/>
    <property type="evidence" value="ECO:0007669"/>
    <property type="project" value="UniProtKB-KW"/>
</dbReference>
<sequence length="836" mass="93046">MTTPDFLARPTGSGGSASLQRHLETTQAYAAELTTDDSVLQEVAKTAAYLHDFGKVTEWFQSYIRKVDRAGPDERVELTREQQRRKQHARISAYATEYALMKNGIEAGWRVPAFVAVAKHHQPLPDTRAEIRRTTNLNRRQNQNRFQLVQKQLKNIHEAAPDVADELLANATNGDGSLVDFIEYLSSRQPHETLSAFGVSDGTYDDVIHLFGILVSADKLASAGLDVIEAPGHSPSIINEHIQQLPTADSRIQKRLNQFRETARLSVLDNLSAFEASDSSLATITLPTGFGKTLTGLHAALQLSEESGRVVYALPYTSILDQVDEIVRELLDATPNSPEYTLHHHLSETRTLPPETRVDTDAAELLAQTWRAPLVLTTFVQLFESLAGPTNKQSIKIPALENTTILLDEPQALPKPWWRFIAWTVDMLVREFDATVILMTATQPRLLNELPYATEPYELVEEPSQYFEFLGDHPRIQYQLDPSVIDYLDQPRSAAPKPIKDAISQLVDADATSVLTVGNTVASVDEQGQQLVAQLDDAVSLNGLLAELYEDIPSAEALSEQLSAELFSRAKAHDGPLVGLLTSRLRPIDRTILLKTIRDLLDSDEQLYVASTQLIEAGVDVSFERAYRDLAPLPSLIQTAGRCNREFGGETAEVVIWRLASPEHEIATGDIVYRDGYDLLDPTRQALDDIHADGQITEQTMAQDGGERYFKLLHSETKPGDRELVADAEAAKFASLREESLIPDEREQVDIVVGMTENERNLFDAHERLVAEGRYRRLRGLQNALQQRQVSVPCDEATIEATGAVPLSGRSHLYYVDARGDESIYQLRRGGRLSIE</sequence>
<keyword evidence="7" id="KW-0067">ATP-binding</keyword>
<dbReference type="Pfam" id="PF18019">
    <property type="entry name" value="Cas3_HD"/>
    <property type="match status" value="1"/>
</dbReference>
<comment type="caution">
    <text evidence="11">The sequence shown here is derived from an EMBL/GenBank/DDBJ whole genome shotgun (WGS) entry which is preliminary data.</text>
</comment>
<dbReference type="OrthoDB" id="43851at2157"/>
<evidence type="ECO:0000256" key="1">
    <source>
        <dbReference type="ARBA" id="ARBA00006847"/>
    </source>
</evidence>
<evidence type="ECO:0000256" key="5">
    <source>
        <dbReference type="ARBA" id="ARBA00022801"/>
    </source>
</evidence>
<dbReference type="InterPro" id="IPR054712">
    <property type="entry name" value="Cas3-like_dom"/>
</dbReference>
<dbReference type="GO" id="GO:0003677">
    <property type="term" value="F:DNA binding"/>
    <property type="evidence" value="ECO:0007669"/>
    <property type="project" value="InterPro"/>
</dbReference>
<dbReference type="CDD" id="cd09641">
    <property type="entry name" value="Cas3''_I"/>
    <property type="match status" value="1"/>
</dbReference>
<evidence type="ECO:0000256" key="3">
    <source>
        <dbReference type="ARBA" id="ARBA00022723"/>
    </source>
</evidence>
<gene>
    <name evidence="11" type="ORF">DU504_11250</name>
</gene>
<dbReference type="RefSeq" id="WP_114449378.1">
    <property type="nucleotide sequence ID" value="NZ_QPHM01000001.1"/>
</dbReference>
<keyword evidence="5" id="KW-0378">Hydrolase</keyword>
<protein>
    <submittedName>
        <fullName evidence="11">CRISPR-associated endonuclease Cas3</fullName>
    </submittedName>
</protein>
<keyword evidence="6" id="KW-0347">Helicase</keyword>
<dbReference type="InterPro" id="IPR038257">
    <property type="entry name" value="CRISPR-assoc_Cas3_HD_sf"/>
</dbReference>
<evidence type="ECO:0000259" key="9">
    <source>
        <dbReference type="PROSITE" id="PS51192"/>
    </source>
</evidence>
<dbReference type="GO" id="GO:0140097">
    <property type="term" value="F:catalytic activity, acting on DNA"/>
    <property type="evidence" value="ECO:0007669"/>
    <property type="project" value="UniProtKB-ARBA"/>
</dbReference>
<keyword evidence="8" id="KW-0051">Antiviral defense</keyword>
<feature type="domain" description="Helicase ATP-binding" evidence="9">
    <location>
        <begin position="273"/>
        <end position="461"/>
    </location>
</feature>
<dbReference type="SUPFAM" id="SSF52540">
    <property type="entry name" value="P-loop containing nucleoside triphosphate hydrolases"/>
    <property type="match status" value="1"/>
</dbReference>
<accession>A0A368NEQ6</accession>
<name>A0A368NEQ6_9EURY</name>
<dbReference type="Pfam" id="PF04851">
    <property type="entry name" value="ResIII"/>
    <property type="match status" value="1"/>
</dbReference>
<dbReference type="Proteomes" id="UP000252189">
    <property type="component" value="Unassembled WGS sequence"/>
</dbReference>
<dbReference type="InterPro" id="IPR006483">
    <property type="entry name" value="CRISPR-assoc_Cas3_HD"/>
</dbReference>
<comment type="similarity">
    <text evidence="2">In the central section; belongs to the CRISPR-associated helicase Cas3 family.</text>
</comment>
<dbReference type="Gene3D" id="3.40.50.300">
    <property type="entry name" value="P-loop containing nucleotide triphosphate hydrolases"/>
    <property type="match status" value="1"/>
</dbReference>
<evidence type="ECO:0000256" key="7">
    <source>
        <dbReference type="ARBA" id="ARBA00022840"/>
    </source>
</evidence>
<feature type="domain" description="HD Cas3-type" evidence="10">
    <location>
        <begin position="12"/>
        <end position="220"/>
    </location>
</feature>
<comment type="similarity">
    <text evidence="1">In the N-terminal section; belongs to the CRISPR-associated nuclease Cas3-HD family.</text>
</comment>
<keyword evidence="3" id="KW-0479">Metal-binding</keyword>
<evidence type="ECO:0000313" key="12">
    <source>
        <dbReference type="Proteomes" id="UP000252189"/>
    </source>
</evidence>
<keyword evidence="11" id="KW-0540">Nuclease</keyword>
<keyword evidence="4" id="KW-0547">Nucleotide-binding</keyword>
<dbReference type="GO" id="GO:0005524">
    <property type="term" value="F:ATP binding"/>
    <property type="evidence" value="ECO:0007669"/>
    <property type="project" value="UniProtKB-KW"/>
</dbReference>
<dbReference type="Pfam" id="PF22590">
    <property type="entry name" value="Cas3-like_C_2"/>
    <property type="match status" value="1"/>
</dbReference>
<reference evidence="11 12" key="1">
    <citation type="submission" date="2018-07" db="EMBL/GenBank/DDBJ databases">
        <title>Genome sequences of Haloplanus salinus JCM 18368T.</title>
        <authorList>
            <person name="Kim Y.B."/>
            <person name="Roh S.W."/>
        </authorList>
    </citation>
    <scope>NUCLEOTIDE SEQUENCE [LARGE SCALE GENOMIC DNA]</scope>
    <source>
        <strain evidence="11 12">JCM 18368</strain>
    </source>
</reference>
<evidence type="ECO:0000256" key="8">
    <source>
        <dbReference type="ARBA" id="ARBA00023118"/>
    </source>
</evidence>
<evidence type="ECO:0000313" key="11">
    <source>
        <dbReference type="EMBL" id="RCU47819.1"/>
    </source>
</evidence>